<dbReference type="GO" id="GO:0008199">
    <property type="term" value="F:ferric iron binding"/>
    <property type="evidence" value="ECO:0007669"/>
    <property type="project" value="InterPro"/>
</dbReference>
<dbReference type="AlphaFoldDB" id="A0A0H5D1Y8"/>
<comment type="similarity">
    <text evidence="1">Belongs to the intradiol ring-cleavage dioxygenase family.</text>
</comment>
<dbReference type="EC" id="1.13.11.3" evidence="5"/>
<dbReference type="SUPFAM" id="SSF49482">
    <property type="entry name" value="Aromatic compound dioxygenase"/>
    <property type="match status" value="1"/>
</dbReference>
<dbReference type="InterPro" id="IPR015889">
    <property type="entry name" value="Intradiol_dOase_core"/>
</dbReference>
<protein>
    <submittedName>
        <fullName evidence="5">Protocatechuate 3,4-dioxygenase alpha chain</fullName>
        <ecNumber evidence="5">1.13.11.3</ecNumber>
    </submittedName>
</protein>
<keyword evidence="2 5" id="KW-0223">Dioxygenase</keyword>
<dbReference type="Proteomes" id="UP000043764">
    <property type="component" value="Unassembled WGS sequence"/>
</dbReference>
<dbReference type="InterPro" id="IPR000627">
    <property type="entry name" value="Intradiol_dOase_C"/>
</dbReference>
<dbReference type="InterPro" id="IPR050770">
    <property type="entry name" value="Intradiol_RC_Dioxygenase"/>
</dbReference>
<gene>
    <name evidence="5" type="primary">pcaG</name>
    <name evidence="5" type="ORF">NIT7321_01576</name>
</gene>
<keyword evidence="3 5" id="KW-0560">Oxidoreductase</keyword>
<evidence type="ECO:0000256" key="2">
    <source>
        <dbReference type="ARBA" id="ARBA00022964"/>
    </source>
</evidence>
<dbReference type="GO" id="GO:0018578">
    <property type="term" value="F:protocatechuate 3,4-dioxygenase activity"/>
    <property type="evidence" value="ECO:0007669"/>
    <property type="project" value="UniProtKB-EC"/>
</dbReference>
<dbReference type="CDD" id="cd03463">
    <property type="entry name" value="3_4-PCD_alpha"/>
    <property type="match status" value="1"/>
</dbReference>
<evidence type="ECO:0000313" key="6">
    <source>
        <dbReference type="Proteomes" id="UP000043764"/>
    </source>
</evidence>
<dbReference type="PROSITE" id="PS00083">
    <property type="entry name" value="INTRADIOL_DIOXYGENAS"/>
    <property type="match status" value="1"/>
</dbReference>
<feature type="domain" description="Intradiol ring-cleavage dioxygenases" evidence="4">
    <location>
        <begin position="63"/>
        <end position="91"/>
    </location>
</feature>
<evidence type="ECO:0000313" key="5">
    <source>
        <dbReference type="EMBL" id="CRL10728.1"/>
    </source>
</evidence>
<dbReference type="InterPro" id="IPR012786">
    <property type="entry name" value="Protocat_dOase_a"/>
</dbReference>
<dbReference type="Pfam" id="PF00775">
    <property type="entry name" value="Dioxygenase_C"/>
    <property type="match status" value="1"/>
</dbReference>
<evidence type="ECO:0000256" key="1">
    <source>
        <dbReference type="ARBA" id="ARBA00007825"/>
    </source>
</evidence>
<dbReference type="STRING" id="481446.NIT7645_02315"/>
<dbReference type="NCBIfam" id="TIGR02423">
    <property type="entry name" value="protocat_alph"/>
    <property type="match status" value="1"/>
</dbReference>
<dbReference type="RefSeq" id="WP_207383231.1">
    <property type="nucleotide sequence ID" value="NZ_CVRL01000014.1"/>
</dbReference>
<dbReference type="PANTHER" id="PTHR33711:SF9">
    <property type="entry name" value="PROTOCATECHUATE 3,4-DIOXYGENASE ALPHA CHAIN"/>
    <property type="match status" value="1"/>
</dbReference>
<evidence type="ECO:0000259" key="4">
    <source>
        <dbReference type="PROSITE" id="PS00083"/>
    </source>
</evidence>
<organism evidence="5 6">
    <name type="scientific">Phaeobacter italicus</name>
    <dbReference type="NCBI Taxonomy" id="481446"/>
    <lineage>
        <taxon>Bacteria</taxon>
        <taxon>Pseudomonadati</taxon>
        <taxon>Pseudomonadota</taxon>
        <taxon>Alphaproteobacteria</taxon>
        <taxon>Rhodobacterales</taxon>
        <taxon>Roseobacteraceae</taxon>
        <taxon>Phaeobacter</taxon>
    </lineage>
</organism>
<proteinExistence type="inferred from homology"/>
<name>A0A0H5D1Y8_9RHOB</name>
<evidence type="ECO:0000256" key="3">
    <source>
        <dbReference type="ARBA" id="ARBA00023002"/>
    </source>
</evidence>
<reference evidence="6" key="1">
    <citation type="submission" date="2015-05" db="EMBL/GenBank/DDBJ databases">
        <authorList>
            <person name="Rodrigo-Torres Lidia"/>
            <person name="Arahal R.David."/>
        </authorList>
    </citation>
    <scope>NUCLEOTIDE SEQUENCE [LARGE SCALE GENOMIC DNA]</scope>
    <source>
        <strain evidence="6">CECT 7321</strain>
    </source>
</reference>
<sequence length="226" mass="24239">MTLPYRPHFLQQSLTPLKETPSQTAGPYVHIGLAPGDAGFQIYDTELGQDIAGPNAAGDRIRVEGRVFDGTGAPVRDVLIEVWQANAAGLYPHPETPGTGDGGPESTENGFRGWGRVISDFESGSWSFDTIKPGGVAGRNGRSMAPHINLWIVARGINVGLNTRLYFADEPDANASDPVLNLIEQTDRRATLLAQPVSGAGSAQSPRVYQFDIHLQGPGETVFFDI</sequence>
<accession>A0A0H5D1Y8</accession>
<keyword evidence="6" id="KW-1185">Reference proteome</keyword>
<dbReference type="PANTHER" id="PTHR33711">
    <property type="entry name" value="DIOXYGENASE, PUTATIVE (AFU_ORTHOLOGUE AFUA_2G02910)-RELATED"/>
    <property type="match status" value="1"/>
</dbReference>
<dbReference type="Gene3D" id="2.60.130.10">
    <property type="entry name" value="Aromatic compound dioxygenase"/>
    <property type="match status" value="1"/>
</dbReference>
<dbReference type="EMBL" id="CVRL01000014">
    <property type="protein sequence ID" value="CRL10728.1"/>
    <property type="molecule type" value="Genomic_DNA"/>
</dbReference>